<dbReference type="OrthoDB" id="439993at2759"/>
<keyword evidence="5" id="KW-0804">Transcription</keyword>
<dbReference type="Pfam" id="PF05383">
    <property type="entry name" value="La"/>
    <property type="match status" value="1"/>
</dbReference>
<dbReference type="SUPFAM" id="SSF46785">
    <property type="entry name" value="Winged helix' DNA-binding domain"/>
    <property type="match status" value="1"/>
</dbReference>
<gene>
    <name evidence="12" type="ORF">MELIAE_LOCUS1955</name>
</gene>
<evidence type="ECO:0000256" key="6">
    <source>
        <dbReference type="ARBA" id="ARBA00023242"/>
    </source>
</evidence>
<dbReference type="EMBL" id="OV121132">
    <property type="protein sequence ID" value="CAH0548128.1"/>
    <property type="molecule type" value="Genomic_DNA"/>
</dbReference>
<evidence type="ECO:0000313" key="12">
    <source>
        <dbReference type="EMBL" id="CAH0548128.1"/>
    </source>
</evidence>
<dbReference type="SUPFAM" id="SSF54928">
    <property type="entry name" value="RNA-binding domain, RBD"/>
    <property type="match status" value="1"/>
</dbReference>
<dbReference type="GO" id="GO:0003723">
    <property type="term" value="F:RNA binding"/>
    <property type="evidence" value="ECO:0007669"/>
    <property type="project" value="UniProtKB-UniRule"/>
</dbReference>
<dbReference type="InterPro" id="IPR006630">
    <property type="entry name" value="La_HTH"/>
</dbReference>
<keyword evidence="4" id="KW-0805">Transcription regulation</keyword>
<dbReference type="GO" id="GO:0006396">
    <property type="term" value="P:RNA processing"/>
    <property type="evidence" value="ECO:0007669"/>
    <property type="project" value="InterPro"/>
</dbReference>
<dbReference type="SMART" id="SM00715">
    <property type="entry name" value="LA"/>
    <property type="match status" value="1"/>
</dbReference>
<dbReference type="InterPro" id="IPR002344">
    <property type="entry name" value="Lupus_La"/>
</dbReference>
<dbReference type="InterPro" id="IPR036388">
    <property type="entry name" value="WH-like_DNA-bd_sf"/>
</dbReference>
<feature type="region of interest" description="Disordered" evidence="8">
    <location>
        <begin position="194"/>
        <end position="260"/>
    </location>
</feature>
<evidence type="ECO:0000256" key="8">
    <source>
        <dbReference type="SAM" id="MobiDB-lite"/>
    </source>
</evidence>
<sequence>MDSDAVLNEKNSKKGGRHRKKQLYNSILQQMEFYFSTSNLSKDRFLSQLISEDPYIELSVFLSFNKLKKLTENIEDIQKALSKSELIELSEDKLKVKRKTPLKVKENVDECTIYVENIKSEADHDWVKTVFSEFGNVVYISIPKYKQSKANKGFAFVEFETESEAQSALQYFENIGCKMPSHVNPEELKSIATFEGPDQNAGEIENDENNAKKRKFSENECPPEKKLKTDDAEREKITETEKNTESEKVTGENENKKKKKLKKECKKKHYFKELGLQILSKKEWKKMRNKYLDLQKKKMKEFKQYLNRNRFSQRTFKKTENLEIIENEETGLATKLEYQPGLIVKVKLPEVCDDLKKLKNEIKSQSTEIKYVDMPVSIQEPEVFVRFGDAKSAAEFCQNGKSIGEKILLKDEEEKQYWDKINNDRSIKFSKCTKKQRGRDKLMKKAAKEVANHIRFDETDVM</sequence>
<accession>A0A9P0ATZ6</accession>
<evidence type="ECO:0000256" key="4">
    <source>
        <dbReference type="ARBA" id="ARBA00023015"/>
    </source>
</evidence>
<dbReference type="SMART" id="SM00360">
    <property type="entry name" value="RRM"/>
    <property type="match status" value="1"/>
</dbReference>
<evidence type="ECO:0000259" key="11">
    <source>
        <dbReference type="PROSITE" id="PS51939"/>
    </source>
</evidence>
<proteinExistence type="inferred from homology"/>
<dbReference type="CDD" id="cd07323">
    <property type="entry name" value="LAM"/>
    <property type="match status" value="1"/>
</dbReference>
<dbReference type="GO" id="GO:0005634">
    <property type="term" value="C:nucleus"/>
    <property type="evidence" value="ECO:0007669"/>
    <property type="project" value="UniProtKB-SubCell"/>
</dbReference>
<evidence type="ECO:0000259" key="9">
    <source>
        <dbReference type="PROSITE" id="PS50102"/>
    </source>
</evidence>
<feature type="domain" description="HTH La-type RNA-binding" evidence="10">
    <location>
        <begin position="17"/>
        <end position="106"/>
    </location>
</feature>
<organism evidence="12 13">
    <name type="scientific">Brassicogethes aeneus</name>
    <name type="common">Rape pollen beetle</name>
    <name type="synonym">Meligethes aeneus</name>
    <dbReference type="NCBI Taxonomy" id="1431903"/>
    <lineage>
        <taxon>Eukaryota</taxon>
        <taxon>Metazoa</taxon>
        <taxon>Ecdysozoa</taxon>
        <taxon>Arthropoda</taxon>
        <taxon>Hexapoda</taxon>
        <taxon>Insecta</taxon>
        <taxon>Pterygota</taxon>
        <taxon>Neoptera</taxon>
        <taxon>Endopterygota</taxon>
        <taxon>Coleoptera</taxon>
        <taxon>Polyphaga</taxon>
        <taxon>Cucujiformia</taxon>
        <taxon>Nitidulidae</taxon>
        <taxon>Meligethinae</taxon>
        <taxon>Brassicogethes</taxon>
    </lineage>
</organism>
<evidence type="ECO:0000259" key="10">
    <source>
        <dbReference type="PROSITE" id="PS50961"/>
    </source>
</evidence>
<dbReference type="InterPro" id="IPR036390">
    <property type="entry name" value="WH_DNA-bd_sf"/>
</dbReference>
<dbReference type="InterPro" id="IPR012677">
    <property type="entry name" value="Nucleotide-bd_a/b_plait_sf"/>
</dbReference>
<dbReference type="PROSITE" id="PS51939">
    <property type="entry name" value="XRRM"/>
    <property type="match status" value="1"/>
</dbReference>
<dbReference type="Pfam" id="PF00076">
    <property type="entry name" value="RRM_1"/>
    <property type="match status" value="1"/>
</dbReference>
<dbReference type="Proteomes" id="UP001154078">
    <property type="component" value="Chromosome 1"/>
</dbReference>
<dbReference type="InterPro" id="IPR000504">
    <property type="entry name" value="RRM_dom"/>
</dbReference>
<evidence type="ECO:0000256" key="7">
    <source>
        <dbReference type="PROSITE-ProRule" id="PRU00332"/>
    </source>
</evidence>
<dbReference type="PANTHER" id="PTHR22792">
    <property type="entry name" value="LUPUS LA PROTEIN-RELATED"/>
    <property type="match status" value="1"/>
</dbReference>
<dbReference type="PROSITE" id="PS50961">
    <property type="entry name" value="HTH_LA"/>
    <property type="match status" value="1"/>
</dbReference>
<feature type="domain" description="RRM" evidence="9">
    <location>
        <begin position="111"/>
        <end position="191"/>
    </location>
</feature>
<evidence type="ECO:0000256" key="3">
    <source>
        <dbReference type="ARBA" id="ARBA00022884"/>
    </source>
</evidence>
<evidence type="ECO:0000313" key="13">
    <source>
        <dbReference type="Proteomes" id="UP001154078"/>
    </source>
</evidence>
<dbReference type="InterPro" id="IPR035979">
    <property type="entry name" value="RBD_domain_sf"/>
</dbReference>
<evidence type="ECO:0000256" key="1">
    <source>
        <dbReference type="ARBA" id="ARBA00004123"/>
    </source>
</evidence>
<feature type="domain" description="XRRM" evidence="11">
    <location>
        <begin position="337"/>
        <end position="448"/>
    </location>
</feature>
<comment type="similarity">
    <text evidence="2">Belongs to the LARP7 family.</text>
</comment>
<keyword evidence="3 7" id="KW-0694">RNA-binding</keyword>
<dbReference type="Gene3D" id="3.30.70.330">
    <property type="match status" value="2"/>
</dbReference>
<dbReference type="PANTHER" id="PTHR22792:SF62">
    <property type="entry name" value="LA-RELATED PROTEIN 7"/>
    <property type="match status" value="1"/>
</dbReference>
<dbReference type="Pfam" id="PF08777">
    <property type="entry name" value="RRM_3"/>
    <property type="match status" value="1"/>
</dbReference>
<protein>
    <submittedName>
        <fullName evidence="12">Uncharacterized protein</fullName>
    </submittedName>
</protein>
<reference evidence="12" key="1">
    <citation type="submission" date="2021-12" db="EMBL/GenBank/DDBJ databases">
        <authorList>
            <person name="King R."/>
        </authorList>
    </citation>
    <scope>NUCLEOTIDE SEQUENCE</scope>
</reference>
<dbReference type="InterPro" id="IPR014886">
    <property type="entry name" value="La_xRRM"/>
</dbReference>
<dbReference type="GO" id="GO:1990904">
    <property type="term" value="C:ribonucleoprotein complex"/>
    <property type="evidence" value="ECO:0007669"/>
    <property type="project" value="UniProtKB-UniRule"/>
</dbReference>
<keyword evidence="13" id="KW-1185">Reference proteome</keyword>
<dbReference type="Gene3D" id="1.10.10.10">
    <property type="entry name" value="Winged helix-like DNA-binding domain superfamily/Winged helix DNA-binding domain"/>
    <property type="match status" value="1"/>
</dbReference>
<evidence type="ECO:0000256" key="5">
    <source>
        <dbReference type="ARBA" id="ARBA00023163"/>
    </source>
</evidence>
<feature type="compositionally biased region" description="Basic and acidic residues" evidence="8">
    <location>
        <begin position="216"/>
        <end position="255"/>
    </location>
</feature>
<dbReference type="AlphaFoldDB" id="A0A9P0ATZ6"/>
<comment type="subcellular location">
    <subcellularLocation>
        <location evidence="1">Nucleus</location>
    </subcellularLocation>
</comment>
<evidence type="ECO:0000256" key="2">
    <source>
        <dbReference type="ARBA" id="ARBA00008680"/>
    </source>
</evidence>
<name>A0A9P0ATZ6_BRAAE</name>
<dbReference type="InterPro" id="IPR045180">
    <property type="entry name" value="La_dom_prot"/>
</dbReference>
<keyword evidence="6" id="KW-0539">Nucleus</keyword>
<dbReference type="PROSITE" id="PS50102">
    <property type="entry name" value="RRM"/>
    <property type="match status" value="1"/>
</dbReference>
<dbReference type="PRINTS" id="PR00302">
    <property type="entry name" value="LUPUSLA"/>
</dbReference>